<sequence>MNSCTAVGEAARLAEHPDQLLQGFNVPAVGQYRAYQLHTIFPACLDNPAALLFLSPDAAVAHELPYPSVRCDYFLRVVIIVSAFDPPAQKLRGDLCRLRPCNPCKFNLDSKSRFKHCAFLLAFLCFLPFGSVH</sequence>
<organism evidence="1 2">
    <name type="scientific">Heliobacterium modesticaldum (strain ATCC 51547 / Ice1)</name>
    <dbReference type="NCBI Taxonomy" id="498761"/>
    <lineage>
        <taxon>Bacteria</taxon>
        <taxon>Bacillati</taxon>
        <taxon>Bacillota</taxon>
        <taxon>Clostridia</taxon>
        <taxon>Eubacteriales</taxon>
        <taxon>Heliobacteriaceae</taxon>
        <taxon>Heliomicrobium</taxon>
    </lineage>
</organism>
<dbReference type="Proteomes" id="UP000008550">
    <property type="component" value="Chromosome"/>
</dbReference>
<dbReference type="EMBL" id="CP000930">
    <property type="protein sequence ID" value="ABZ85395.1"/>
    <property type="molecule type" value="Genomic_DNA"/>
</dbReference>
<dbReference type="HOGENOM" id="CLU_1903810_0_0_9"/>
<name>B0TCU4_HELMI</name>
<dbReference type="KEGG" id="hmo:HM1_2886"/>
<keyword evidence="2" id="KW-1185">Reference proteome</keyword>
<dbReference type="STRING" id="498761.HM1_2886"/>
<reference evidence="1 2" key="1">
    <citation type="journal article" date="2008" name="J. Bacteriol.">
        <title>The genome of Heliobacterium modesticaldum, a phototrophic representative of the Firmicutes containing the simplest photosynthetic apparatus.</title>
        <authorList>
            <person name="Sattley W.M."/>
            <person name="Madigan M.T."/>
            <person name="Swingley W.D."/>
            <person name="Cheung P.C."/>
            <person name="Clocksin K.M."/>
            <person name="Conrad A.L."/>
            <person name="Dejesa L.C."/>
            <person name="Honchak B.M."/>
            <person name="Jung D.O."/>
            <person name="Karbach L.E."/>
            <person name="Kurdoglu A."/>
            <person name="Lahiri S."/>
            <person name="Mastrian S.D."/>
            <person name="Page L.E."/>
            <person name="Taylor H.L."/>
            <person name="Wang Z.T."/>
            <person name="Raymond J."/>
            <person name="Chen M."/>
            <person name="Blankenship R.E."/>
            <person name="Touchman J.W."/>
        </authorList>
    </citation>
    <scope>NUCLEOTIDE SEQUENCE [LARGE SCALE GENOMIC DNA]</scope>
    <source>
        <strain evidence="2">ATCC 51547 / Ice1</strain>
    </source>
</reference>
<gene>
    <name evidence="1" type="ORF">HM1_2886</name>
</gene>
<evidence type="ECO:0000313" key="1">
    <source>
        <dbReference type="EMBL" id="ABZ85395.1"/>
    </source>
</evidence>
<proteinExistence type="predicted"/>
<accession>B0TCU4</accession>
<evidence type="ECO:0000313" key="2">
    <source>
        <dbReference type="Proteomes" id="UP000008550"/>
    </source>
</evidence>
<protein>
    <submittedName>
        <fullName evidence="1">Uncharacterized protein</fullName>
    </submittedName>
</protein>
<dbReference type="AlphaFoldDB" id="B0TCU4"/>